<dbReference type="RefSeq" id="WP_346757446.1">
    <property type="nucleotide sequence ID" value="NZ_JAUJEB010000001.1"/>
</dbReference>
<reference evidence="8" key="1">
    <citation type="submission" date="2023-06" db="EMBL/GenBank/DDBJ databases">
        <title>Genomic of Agaribacillus aureum.</title>
        <authorList>
            <person name="Wang G."/>
        </authorList>
    </citation>
    <scope>NUCLEOTIDE SEQUENCE</scope>
    <source>
        <strain evidence="8">BMA12</strain>
    </source>
</reference>
<keyword evidence="9" id="KW-1185">Reference proteome</keyword>
<evidence type="ECO:0000259" key="7">
    <source>
        <dbReference type="Pfam" id="PF08281"/>
    </source>
</evidence>
<dbReference type="CDD" id="cd06171">
    <property type="entry name" value="Sigma70_r4"/>
    <property type="match status" value="1"/>
</dbReference>
<evidence type="ECO:0000256" key="4">
    <source>
        <dbReference type="ARBA" id="ARBA00023125"/>
    </source>
</evidence>
<evidence type="ECO:0000313" key="9">
    <source>
        <dbReference type="Proteomes" id="UP001172083"/>
    </source>
</evidence>
<dbReference type="EMBL" id="JAUJEB010000001">
    <property type="protein sequence ID" value="MDN5212122.1"/>
    <property type="molecule type" value="Genomic_DNA"/>
</dbReference>
<dbReference type="InterPro" id="IPR036388">
    <property type="entry name" value="WH-like_DNA-bd_sf"/>
</dbReference>
<dbReference type="Pfam" id="PF08281">
    <property type="entry name" value="Sigma70_r4_2"/>
    <property type="match status" value="1"/>
</dbReference>
<dbReference type="SUPFAM" id="SSF88946">
    <property type="entry name" value="Sigma2 domain of RNA polymerase sigma factors"/>
    <property type="match status" value="1"/>
</dbReference>
<accession>A0ABT8L2Z0</accession>
<dbReference type="PANTHER" id="PTHR43133">
    <property type="entry name" value="RNA POLYMERASE ECF-TYPE SIGMA FACTO"/>
    <property type="match status" value="1"/>
</dbReference>
<protein>
    <submittedName>
        <fullName evidence="8">Sigma-70 family RNA polymerase sigma factor</fullName>
    </submittedName>
</protein>
<comment type="caution">
    <text evidence="8">The sequence shown here is derived from an EMBL/GenBank/DDBJ whole genome shotgun (WGS) entry which is preliminary data.</text>
</comment>
<dbReference type="InterPro" id="IPR014284">
    <property type="entry name" value="RNA_pol_sigma-70_dom"/>
</dbReference>
<evidence type="ECO:0000256" key="1">
    <source>
        <dbReference type="ARBA" id="ARBA00010641"/>
    </source>
</evidence>
<dbReference type="InterPro" id="IPR007627">
    <property type="entry name" value="RNA_pol_sigma70_r2"/>
</dbReference>
<evidence type="ECO:0000313" key="8">
    <source>
        <dbReference type="EMBL" id="MDN5212122.1"/>
    </source>
</evidence>
<dbReference type="Gene3D" id="1.10.1740.10">
    <property type="match status" value="1"/>
</dbReference>
<organism evidence="8 9">
    <name type="scientific">Agaribacillus aureus</name>
    <dbReference type="NCBI Taxonomy" id="3051825"/>
    <lineage>
        <taxon>Bacteria</taxon>
        <taxon>Pseudomonadati</taxon>
        <taxon>Bacteroidota</taxon>
        <taxon>Cytophagia</taxon>
        <taxon>Cytophagales</taxon>
        <taxon>Splendidivirgaceae</taxon>
        <taxon>Agaribacillus</taxon>
    </lineage>
</organism>
<evidence type="ECO:0000259" key="6">
    <source>
        <dbReference type="Pfam" id="PF04542"/>
    </source>
</evidence>
<evidence type="ECO:0000256" key="5">
    <source>
        <dbReference type="ARBA" id="ARBA00023163"/>
    </source>
</evidence>
<dbReference type="NCBIfam" id="TIGR02937">
    <property type="entry name" value="sigma70-ECF"/>
    <property type="match status" value="1"/>
</dbReference>
<dbReference type="PANTHER" id="PTHR43133:SF8">
    <property type="entry name" value="RNA POLYMERASE SIGMA FACTOR HI_1459-RELATED"/>
    <property type="match status" value="1"/>
</dbReference>
<name>A0ABT8L2Z0_9BACT</name>
<sequence>MPTKNKLYRFALSYLKNEEEAKDIVQEVFIKVWNKKRSLNFYQNIEAWCMKLTKNLSLDRIKSKQFQLNTSSEDLPEIAGDDSPYKETELNNTISMVRTFIDNLPEKQRDILHLRDVEGYAYQEIADILNLDINQVKVNLFRARKTVKQKMLDVETHGD</sequence>
<dbReference type="InterPro" id="IPR013325">
    <property type="entry name" value="RNA_pol_sigma_r2"/>
</dbReference>
<feature type="domain" description="RNA polymerase sigma factor 70 region 4 type 2" evidence="7">
    <location>
        <begin position="97"/>
        <end position="146"/>
    </location>
</feature>
<keyword evidence="5" id="KW-0804">Transcription</keyword>
<dbReference type="SUPFAM" id="SSF88659">
    <property type="entry name" value="Sigma3 and sigma4 domains of RNA polymerase sigma factors"/>
    <property type="match status" value="1"/>
</dbReference>
<evidence type="ECO:0000256" key="2">
    <source>
        <dbReference type="ARBA" id="ARBA00023015"/>
    </source>
</evidence>
<dbReference type="InterPro" id="IPR013249">
    <property type="entry name" value="RNA_pol_sigma70_r4_t2"/>
</dbReference>
<dbReference type="InterPro" id="IPR039425">
    <property type="entry name" value="RNA_pol_sigma-70-like"/>
</dbReference>
<feature type="domain" description="RNA polymerase sigma-70 region 2" evidence="6">
    <location>
        <begin position="5"/>
        <end position="65"/>
    </location>
</feature>
<keyword evidence="4" id="KW-0238">DNA-binding</keyword>
<proteinExistence type="inferred from homology"/>
<gene>
    <name evidence="8" type="ORF">QQ020_08670</name>
</gene>
<comment type="similarity">
    <text evidence="1">Belongs to the sigma-70 factor family. ECF subfamily.</text>
</comment>
<keyword evidence="3" id="KW-0731">Sigma factor</keyword>
<keyword evidence="2" id="KW-0805">Transcription regulation</keyword>
<dbReference type="Gene3D" id="1.10.10.10">
    <property type="entry name" value="Winged helix-like DNA-binding domain superfamily/Winged helix DNA-binding domain"/>
    <property type="match status" value="1"/>
</dbReference>
<dbReference type="Pfam" id="PF04542">
    <property type="entry name" value="Sigma70_r2"/>
    <property type="match status" value="1"/>
</dbReference>
<dbReference type="Proteomes" id="UP001172083">
    <property type="component" value="Unassembled WGS sequence"/>
</dbReference>
<evidence type="ECO:0000256" key="3">
    <source>
        <dbReference type="ARBA" id="ARBA00023082"/>
    </source>
</evidence>
<dbReference type="InterPro" id="IPR013324">
    <property type="entry name" value="RNA_pol_sigma_r3/r4-like"/>
</dbReference>